<dbReference type="AlphaFoldDB" id="H1KX30"/>
<dbReference type="InterPro" id="IPR027417">
    <property type="entry name" value="P-loop_NTPase"/>
</dbReference>
<evidence type="ECO:0000313" key="2">
    <source>
        <dbReference type="EMBL" id="EHP88555.1"/>
    </source>
</evidence>
<dbReference type="NCBIfam" id="TIGR00231">
    <property type="entry name" value="small_GTP"/>
    <property type="match status" value="1"/>
</dbReference>
<dbReference type="GO" id="GO:0005525">
    <property type="term" value="F:GTP binding"/>
    <property type="evidence" value="ECO:0007669"/>
    <property type="project" value="InterPro"/>
</dbReference>
<dbReference type="InterPro" id="IPR005225">
    <property type="entry name" value="Small_GTP-bd"/>
</dbReference>
<organism evidence="2 3">
    <name type="scientific">Methanotorris formicicus Mc-S-70</name>
    <dbReference type="NCBI Taxonomy" id="647171"/>
    <lineage>
        <taxon>Archaea</taxon>
        <taxon>Methanobacteriati</taxon>
        <taxon>Methanobacteriota</taxon>
        <taxon>Methanomada group</taxon>
        <taxon>Methanococci</taxon>
        <taxon>Methanococcales</taxon>
        <taxon>Methanocaldococcaceae</taxon>
        <taxon>Methanotorris</taxon>
    </lineage>
</organism>
<dbReference type="GO" id="GO:0005737">
    <property type="term" value="C:cytoplasm"/>
    <property type="evidence" value="ECO:0007669"/>
    <property type="project" value="TreeGrafter"/>
</dbReference>
<dbReference type="Pfam" id="PF01926">
    <property type="entry name" value="MMR_HSR1"/>
    <property type="match status" value="1"/>
</dbReference>
<dbReference type="STRING" id="647171.MetfoDRAFT_0353"/>
<dbReference type="PATRIC" id="fig|647171.4.peg.348"/>
<dbReference type="CDD" id="cd00880">
    <property type="entry name" value="Era_like"/>
    <property type="match status" value="1"/>
</dbReference>
<gene>
    <name evidence="2" type="ORF">MetfoDRAFT_0353</name>
</gene>
<evidence type="ECO:0000313" key="3">
    <source>
        <dbReference type="Proteomes" id="UP000003706"/>
    </source>
</evidence>
<comment type="caution">
    <text evidence="2">The sequence shown here is derived from an EMBL/GenBank/DDBJ whole genome shotgun (WGS) entry which is preliminary data.</text>
</comment>
<proteinExistence type="predicted"/>
<feature type="domain" description="G" evidence="1">
    <location>
        <begin position="7"/>
        <end position="136"/>
    </location>
</feature>
<keyword evidence="3" id="KW-1185">Reference proteome</keyword>
<dbReference type="PANTHER" id="PTHR42714:SF6">
    <property type="entry name" value="TRANSLATION INITIATION FACTOR IF-2"/>
    <property type="match status" value="1"/>
</dbReference>
<dbReference type="OrthoDB" id="84946at2157"/>
<dbReference type="SUPFAM" id="SSF52540">
    <property type="entry name" value="P-loop containing nucleoside triphosphate hydrolases"/>
    <property type="match status" value="1"/>
</dbReference>
<evidence type="ECO:0000259" key="1">
    <source>
        <dbReference type="Pfam" id="PF01926"/>
    </source>
</evidence>
<dbReference type="GO" id="GO:0002098">
    <property type="term" value="P:tRNA wobble uridine modification"/>
    <property type="evidence" value="ECO:0007669"/>
    <property type="project" value="TreeGrafter"/>
</dbReference>
<dbReference type="Proteomes" id="UP000003706">
    <property type="component" value="Unassembled WGS sequence"/>
</dbReference>
<name>H1KX30_9EURY</name>
<sequence length="185" mass="21124">MDNDIFKIAILGPENAGKSSIMNALFGKYVSLVSEVGGTTKMPIKRYWGKLKVGREKKQPKFVDVVFVDLGGLYVHEKQSPIMIGSVLEKTYEEIDDADMIVHVVDGKEGLSKSFEKLHHLLKFRYRKPIIVVVNKCDLLNDDERRRLKDYVEYRLGNRVLLVSAKTYEGINNLMDAILKYIKGD</sequence>
<dbReference type="PANTHER" id="PTHR42714">
    <property type="entry name" value="TRNA MODIFICATION GTPASE GTPBP3"/>
    <property type="match status" value="1"/>
</dbReference>
<dbReference type="EMBL" id="AGJL01000006">
    <property type="protein sequence ID" value="EHP88555.1"/>
    <property type="molecule type" value="Genomic_DNA"/>
</dbReference>
<accession>H1KX30</accession>
<dbReference type="PRINTS" id="PR00449">
    <property type="entry name" value="RASTRNSFRMNG"/>
</dbReference>
<dbReference type="GO" id="GO:0030488">
    <property type="term" value="P:tRNA methylation"/>
    <property type="evidence" value="ECO:0007669"/>
    <property type="project" value="TreeGrafter"/>
</dbReference>
<dbReference type="RefSeq" id="WP_007043799.1">
    <property type="nucleotide sequence ID" value="NZ_AGJL01000006.1"/>
</dbReference>
<dbReference type="Gene3D" id="3.40.50.300">
    <property type="entry name" value="P-loop containing nucleotide triphosphate hydrolases"/>
    <property type="match status" value="1"/>
</dbReference>
<protein>
    <submittedName>
        <fullName evidence="2">Small GTP-binding protein</fullName>
    </submittedName>
</protein>
<dbReference type="InterPro" id="IPR006073">
    <property type="entry name" value="GTP-bd"/>
</dbReference>
<reference evidence="2 3" key="1">
    <citation type="submission" date="2011-09" db="EMBL/GenBank/DDBJ databases">
        <title>The draft genome of Methanotorris formicicus Mc-S-70.</title>
        <authorList>
            <consortium name="US DOE Joint Genome Institute (JGI-PGF)"/>
            <person name="Lucas S."/>
            <person name="Han J."/>
            <person name="Lapidus A."/>
            <person name="Cheng J.-F."/>
            <person name="Goodwin L."/>
            <person name="Pitluck S."/>
            <person name="Peters L."/>
            <person name="Land M.L."/>
            <person name="Hauser L."/>
            <person name="Sieprawska-Lupa M."/>
            <person name="Takai K."/>
            <person name="Miyazaki J."/>
            <person name="Whitman W."/>
            <person name="Woyke T.J."/>
        </authorList>
    </citation>
    <scope>NUCLEOTIDE SEQUENCE [LARGE SCALE GENOMIC DNA]</scope>
    <source>
        <strain evidence="2 3">Mc-S-70</strain>
    </source>
</reference>